<keyword evidence="2" id="KW-1185">Reference proteome</keyword>
<protein>
    <recommendedName>
        <fullName evidence="3">Protein FAR1-RELATED SEQUENCE</fullName>
    </recommendedName>
</protein>
<dbReference type="AlphaFoldDB" id="A0AAV3Q753"/>
<evidence type="ECO:0000313" key="1">
    <source>
        <dbReference type="EMBL" id="GAA0159889.1"/>
    </source>
</evidence>
<reference evidence="1 2" key="1">
    <citation type="submission" date="2024-01" db="EMBL/GenBank/DDBJ databases">
        <title>The complete chloroplast genome sequence of Lithospermum erythrorhizon: insights into the phylogenetic relationship among Boraginaceae species and the maternal lineages of purple gromwells.</title>
        <authorList>
            <person name="Okada T."/>
            <person name="Watanabe K."/>
        </authorList>
    </citation>
    <scope>NUCLEOTIDE SEQUENCE [LARGE SCALE GENOMIC DNA]</scope>
</reference>
<proteinExistence type="predicted"/>
<gene>
    <name evidence="1" type="ORF">LIER_16569</name>
</gene>
<dbReference type="EMBL" id="BAABME010003718">
    <property type="protein sequence ID" value="GAA0159889.1"/>
    <property type="molecule type" value="Genomic_DNA"/>
</dbReference>
<evidence type="ECO:0000313" key="2">
    <source>
        <dbReference type="Proteomes" id="UP001454036"/>
    </source>
</evidence>
<comment type="caution">
    <text evidence="1">The sequence shown here is derived from an EMBL/GenBank/DDBJ whole genome shotgun (WGS) entry which is preliminary data.</text>
</comment>
<organism evidence="1 2">
    <name type="scientific">Lithospermum erythrorhizon</name>
    <name type="common">Purple gromwell</name>
    <name type="synonym">Lithospermum officinale var. erythrorhizon</name>
    <dbReference type="NCBI Taxonomy" id="34254"/>
    <lineage>
        <taxon>Eukaryota</taxon>
        <taxon>Viridiplantae</taxon>
        <taxon>Streptophyta</taxon>
        <taxon>Embryophyta</taxon>
        <taxon>Tracheophyta</taxon>
        <taxon>Spermatophyta</taxon>
        <taxon>Magnoliopsida</taxon>
        <taxon>eudicotyledons</taxon>
        <taxon>Gunneridae</taxon>
        <taxon>Pentapetalae</taxon>
        <taxon>asterids</taxon>
        <taxon>lamiids</taxon>
        <taxon>Boraginales</taxon>
        <taxon>Boraginaceae</taxon>
        <taxon>Boraginoideae</taxon>
        <taxon>Lithospermeae</taxon>
        <taxon>Lithospermum</taxon>
    </lineage>
</organism>
<dbReference type="PANTHER" id="PTHR47718:SF2">
    <property type="entry name" value="PROTEIN FAR1-RELATED SEQUENCE 5-LIKE"/>
    <property type="match status" value="1"/>
</dbReference>
<dbReference type="PANTHER" id="PTHR47718">
    <property type="entry name" value="OS01G0519700 PROTEIN"/>
    <property type="match status" value="1"/>
</dbReference>
<evidence type="ECO:0008006" key="3">
    <source>
        <dbReference type="Google" id="ProtNLM"/>
    </source>
</evidence>
<sequence>MASNQCRTVVPSRYENGSSSNSIVPGLMHHLNDVEGWKNLVFPDENDSYEFYARYGRSQGFAISQGVKNEKKDGNVVVSHKRADLRIECQANMRKIMLLQKAMIDMHISCGMLQRATYDTLLRTYGGHSNIDFTRQDMTNYVNVVKRREMAPGNACVMQNWFREQTRAKDVFFYDIQVDYHNDTTLIFWADTVMIADNSLFGDFISFDTTYMTNKQYRPLGIFVGFNHHMATCVFGGALLYDKTTASLKWTRWSSAWVNLISQLGRVLHN</sequence>
<dbReference type="Proteomes" id="UP001454036">
    <property type="component" value="Unassembled WGS sequence"/>
</dbReference>
<accession>A0AAV3Q753</accession>
<name>A0AAV3Q753_LITER</name>